<evidence type="ECO:0000313" key="10">
    <source>
        <dbReference type="Proteomes" id="UP000068164"/>
    </source>
</evidence>
<evidence type="ECO:0000256" key="4">
    <source>
        <dbReference type="ARBA" id="ARBA00022475"/>
    </source>
</evidence>
<evidence type="ECO:0000256" key="6">
    <source>
        <dbReference type="ARBA" id="ARBA00022989"/>
    </source>
</evidence>
<dbReference type="InterPro" id="IPR002549">
    <property type="entry name" value="AI-2E-like"/>
</dbReference>
<gene>
    <name evidence="9" type="ORF">AS026_33835</name>
</gene>
<dbReference type="Proteomes" id="UP000068164">
    <property type="component" value="Unassembled WGS sequence"/>
</dbReference>
<dbReference type="PANTHER" id="PTHR21716:SF67">
    <property type="entry name" value="TRANSPORT PROTEIN YDIK-RELATED"/>
    <property type="match status" value="1"/>
</dbReference>
<keyword evidence="7 8" id="KW-0472">Membrane</keyword>
<evidence type="ECO:0000256" key="5">
    <source>
        <dbReference type="ARBA" id="ARBA00022692"/>
    </source>
</evidence>
<feature type="transmembrane region" description="Helical" evidence="8">
    <location>
        <begin position="197"/>
        <end position="218"/>
    </location>
</feature>
<proteinExistence type="inferred from homology"/>
<feature type="transmembrane region" description="Helical" evidence="8">
    <location>
        <begin position="300"/>
        <end position="328"/>
    </location>
</feature>
<evidence type="ECO:0000256" key="2">
    <source>
        <dbReference type="ARBA" id="ARBA00009773"/>
    </source>
</evidence>
<evidence type="ECO:0000256" key="3">
    <source>
        <dbReference type="ARBA" id="ARBA00022448"/>
    </source>
</evidence>
<evidence type="ECO:0008006" key="11">
    <source>
        <dbReference type="Google" id="ProtNLM"/>
    </source>
</evidence>
<feature type="transmembrane region" description="Helical" evidence="8">
    <location>
        <begin position="12"/>
        <end position="34"/>
    </location>
</feature>
<evidence type="ECO:0000256" key="7">
    <source>
        <dbReference type="ARBA" id="ARBA00023136"/>
    </source>
</evidence>
<keyword evidence="10" id="KW-1185">Reference proteome</keyword>
<comment type="caution">
    <text evidence="9">The sequence shown here is derived from an EMBL/GenBank/DDBJ whole genome shotgun (WGS) entry which is preliminary data.</text>
</comment>
<dbReference type="AlphaFoldDB" id="A0A109JWU9"/>
<feature type="transmembrane region" description="Helical" evidence="8">
    <location>
        <begin position="46"/>
        <end position="70"/>
    </location>
</feature>
<dbReference type="EMBL" id="LNCD01000036">
    <property type="protein sequence ID" value="KWV56576.1"/>
    <property type="molecule type" value="Genomic_DNA"/>
</dbReference>
<feature type="transmembrane region" description="Helical" evidence="8">
    <location>
        <begin position="260"/>
        <end position="279"/>
    </location>
</feature>
<dbReference type="GO" id="GO:0005886">
    <property type="term" value="C:plasma membrane"/>
    <property type="evidence" value="ECO:0007669"/>
    <property type="project" value="UniProtKB-SubCell"/>
</dbReference>
<comment type="similarity">
    <text evidence="2">Belongs to the autoinducer-2 exporter (AI-2E) (TC 2.A.86) family.</text>
</comment>
<accession>A0A109JWU9</accession>
<organism evidence="9 10">
    <name type="scientific">Rhizobium altiplani</name>
    <dbReference type="NCBI Taxonomy" id="1864509"/>
    <lineage>
        <taxon>Bacteria</taxon>
        <taxon>Pseudomonadati</taxon>
        <taxon>Pseudomonadota</taxon>
        <taxon>Alphaproteobacteria</taxon>
        <taxon>Hyphomicrobiales</taxon>
        <taxon>Rhizobiaceae</taxon>
        <taxon>Rhizobium/Agrobacterium group</taxon>
        <taxon>Rhizobium</taxon>
    </lineage>
</organism>
<keyword evidence="4" id="KW-1003">Cell membrane</keyword>
<dbReference type="Pfam" id="PF01594">
    <property type="entry name" value="AI-2E_transport"/>
    <property type="match status" value="1"/>
</dbReference>
<dbReference type="PANTHER" id="PTHR21716">
    <property type="entry name" value="TRANSMEMBRANE PROTEIN"/>
    <property type="match status" value="1"/>
</dbReference>
<feature type="transmembrane region" description="Helical" evidence="8">
    <location>
        <begin position="172"/>
        <end position="191"/>
    </location>
</feature>
<evidence type="ECO:0000313" key="9">
    <source>
        <dbReference type="EMBL" id="KWV56576.1"/>
    </source>
</evidence>
<protein>
    <recommendedName>
        <fullName evidence="11">AI-2E family transporter</fullName>
    </recommendedName>
</protein>
<keyword evidence="5 8" id="KW-0812">Transmembrane</keyword>
<evidence type="ECO:0000256" key="1">
    <source>
        <dbReference type="ARBA" id="ARBA00004651"/>
    </source>
</evidence>
<keyword evidence="6 8" id="KW-1133">Transmembrane helix</keyword>
<reference evidence="9 10" key="1">
    <citation type="submission" date="2015-11" db="EMBL/GenBank/DDBJ databases">
        <title>Draft Genome Sequence of the Strain BR 10423 (Rhizobium sp.) isolated from nodules of Mimosa pudica.</title>
        <authorList>
            <person name="Barauna A.C."/>
            <person name="Zilli J.E."/>
            <person name="Simoes-Araujo J.L."/>
            <person name="Reis V.M."/>
            <person name="James E.K."/>
            <person name="Reis F.B.Jr."/>
            <person name="Rouws L.F."/>
            <person name="Passos S.R."/>
            <person name="Gois S.R."/>
        </authorList>
    </citation>
    <scope>NUCLEOTIDE SEQUENCE [LARGE SCALE GENOMIC DNA]</scope>
    <source>
        <strain evidence="9 10">BR10423</strain>
    </source>
</reference>
<feature type="transmembrane region" description="Helical" evidence="8">
    <location>
        <begin position="140"/>
        <end position="160"/>
    </location>
</feature>
<evidence type="ECO:0000256" key="8">
    <source>
        <dbReference type="SAM" id="Phobius"/>
    </source>
</evidence>
<name>A0A109JWU9_9HYPH</name>
<sequence>MVVVLLVGVLAILKPFAAAILFGATLAIAAWPLRQWMIGRGVGPRLTAALLLLLSLLVIVLPALIMAPVLTDELKAFTESVENYFAATPQRPGWIENVPLIGGKLASAWDGLLEAKGDVATALAPQSEILQRWLITAARALGDSVVQMILALIVATMFCINGSKLVEELDSIVVRLGGATAHASLLAAAGAVRSVSYGVIGTALAQAALLVLGLALAGVPGATTLGFVGLLLSISQIGAPLLVLIWGGAAWWLFGQGQVGWGSFMVAWGVLVSMVDNVLKPWLIGRGIRMPMPLTILGVFGGFIAFGFLGLFIGPTLLAVAFVLLQAWRTSPPG</sequence>
<comment type="subcellular location">
    <subcellularLocation>
        <location evidence="1">Cell membrane</location>
        <topology evidence="1">Multi-pass membrane protein</topology>
    </subcellularLocation>
</comment>
<feature type="transmembrane region" description="Helical" evidence="8">
    <location>
        <begin position="230"/>
        <end position="254"/>
    </location>
</feature>
<keyword evidence="3" id="KW-0813">Transport</keyword>